<evidence type="ECO:0000259" key="2">
    <source>
        <dbReference type="PROSITE" id="PS51886"/>
    </source>
</evidence>
<feature type="region of interest" description="Disordered" evidence="1">
    <location>
        <begin position="318"/>
        <end position="339"/>
    </location>
</feature>
<keyword evidence="4" id="KW-1185">Reference proteome</keyword>
<dbReference type="InterPro" id="IPR006571">
    <property type="entry name" value="TLDc_dom"/>
</dbReference>
<evidence type="ECO:0000313" key="3">
    <source>
        <dbReference type="EMBL" id="CAK7921639.1"/>
    </source>
</evidence>
<evidence type="ECO:0000256" key="1">
    <source>
        <dbReference type="SAM" id="MobiDB-lite"/>
    </source>
</evidence>
<feature type="domain" description="TLDc" evidence="2">
    <location>
        <begin position="356"/>
        <end position="590"/>
    </location>
</feature>
<dbReference type="PROSITE" id="PS51886">
    <property type="entry name" value="TLDC"/>
    <property type="match status" value="1"/>
</dbReference>
<reference evidence="3 4" key="1">
    <citation type="submission" date="2024-01" db="EMBL/GenBank/DDBJ databases">
        <authorList>
            <consortium name="Genoscope - CEA"/>
            <person name="William W."/>
        </authorList>
    </citation>
    <scope>NUCLEOTIDE SEQUENCE [LARGE SCALE GENOMIC DNA]</scope>
    <source>
        <strain evidence="3 4">29B2s-10</strain>
    </source>
</reference>
<dbReference type="EMBL" id="OZ004260">
    <property type="protein sequence ID" value="CAK7921639.1"/>
    <property type="molecule type" value="Genomic_DNA"/>
</dbReference>
<organism evidence="3 4">
    <name type="scientific">[Candida] anglica</name>
    <dbReference type="NCBI Taxonomy" id="148631"/>
    <lineage>
        <taxon>Eukaryota</taxon>
        <taxon>Fungi</taxon>
        <taxon>Dikarya</taxon>
        <taxon>Ascomycota</taxon>
        <taxon>Saccharomycotina</taxon>
        <taxon>Pichiomycetes</taxon>
        <taxon>Debaryomycetaceae</taxon>
        <taxon>Kurtzmaniella</taxon>
    </lineage>
</organism>
<evidence type="ECO:0000313" key="4">
    <source>
        <dbReference type="Proteomes" id="UP001497600"/>
    </source>
</evidence>
<sequence>MGQSTSISGSITENSSQNASTTPTTSSGIGYKLESFTKSELIELFYKTSVFSLGPIEMKSLLTRLNCTSLENQPITVSDMAGLFELPNLDSSTSQYGESLKLLFKSFRIFGKFPFIQDSISITEQPLTTNGLINSIYFHSGRYSSTIPNYDYLKLIFISLVIASKEDNVESTEKNPSQKPFVSETLLDDEEQYVVEVGKESPNLVNWQSFNCIKRFDDLDVQSLKLPSETLVTIITLFLILSVIDRKNYTESICLELPNWSQYEVYAKSLVKFIDLNLSSSISFDQFKLGIMNGFPNFLENGFKMLFTRLLIGGEVTSKTPKATSQQEEEERGEVDQKKNINNKHLKKFPKFIESRLINKSSLSLFNAIFEISGIQITKQNLIKLYSGSEAGFSIRSLESKIFKWQAPTIFLVSGKRLKNKTLTSNKRYQQFSEEYPRFFRNLKDSKRDWQLDNDQITYAVIINQPWKSSNKNNFGDEKCTIVSISPRYDIYTSVPSSIHMGRSIYFNNLGLGLGFGNDQPINKNGIKKYLPGDTSLTIEANLEFATFRHISTPTSNTTRYFQKSKQAQIHHEDFEDRFMITDLEVWGIGSTKELEEQQKQWDWENKQAEARQSVNLKNMGEERAFLEMVGLVGNHGGSGGSV</sequence>
<name>A0ABP0EL13_9ASCO</name>
<dbReference type="Pfam" id="PF07534">
    <property type="entry name" value="TLD"/>
    <property type="match status" value="1"/>
</dbReference>
<dbReference type="Proteomes" id="UP001497600">
    <property type="component" value="Chromosome H"/>
</dbReference>
<feature type="region of interest" description="Disordered" evidence="1">
    <location>
        <begin position="1"/>
        <end position="26"/>
    </location>
</feature>
<protein>
    <submittedName>
        <fullName evidence="3">Restriction of telomere capping protein 5</fullName>
    </submittedName>
</protein>
<gene>
    <name evidence="3" type="primary">RTC5</name>
    <name evidence="3" type="ORF">CAAN4_H16666</name>
</gene>
<dbReference type="SMART" id="SM00584">
    <property type="entry name" value="TLDc"/>
    <property type="match status" value="1"/>
</dbReference>
<proteinExistence type="predicted"/>
<accession>A0ABP0EL13</accession>